<dbReference type="Gene3D" id="3.30.70.270">
    <property type="match status" value="1"/>
</dbReference>
<dbReference type="CDD" id="cd00130">
    <property type="entry name" value="PAS"/>
    <property type="match status" value="1"/>
</dbReference>
<evidence type="ECO:0000256" key="1">
    <source>
        <dbReference type="ARBA" id="ARBA00012528"/>
    </source>
</evidence>
<dbReference type="InterPro" id="IPR000160">
    <property type="entry name" value="GGDEF_dom"/>
</dbReference>
<organism evidence="4 5">
    <name type="scientific">Brucella tritici</name>
    <dbReference type="NCBI Taxonomy" id="94626"/>
    <lineage>
        <taxon>Bacteria</taxon>
        <taxon>Pseudomonadati</taxon>
        <taxon>Pseudomonadota</taxon>
        <taxon>Alphaproteobacteria</taxon>
        <taxon>Hyphomicrobiales</taxon>
        <taxon>Brucellaceae</taxon>
        <taxon>Brucella/Ochrobactrum group</taxon>
        <taxon>Brucella</taxon>
    </lineage>
</organism>
<evidence type="ECO:0000313" key="5">
    <source>
        <dbReference type="Proteomes" id="UP000481643"/>
    </source>
</evidence>
<dbReference type="InterPro" id="IPR035965">
    <property type="entry name" value="PAS-like_dom_sf"/>
</dbReference>
<dbReference type="SUPFAM" id="SSF55073">
    <property type="entry name" value="Nucleotide cyclase"/>
    <property type="match status" value="1"/>
</dbReference>
<reference evidence="4 5" key="1">
    <citation type="submission" date="2019-09" db="EMBL/GenBank/DDBJ databases">
        <title>Taxonomic organization of the family Brucellaceae based on a phylogenomic approach.</title>
        <authorList>
            <person name="Leclercq S."/>
            <person name="Cloeckaert A."/>
            <person name="Zygmunt M.S."/>
        </authorList>
    </citation>
    <scope>NUCLEOTIDE SEQUENCE [LARGE SCALE GENOMIC DNA]</scope>
    <source>
        <strain evidence="4 5">WS1830</strain>
    </source>
</reference>
<evidence type="ECO:0000313" key="4">
    <source>
        <dbReference type="EMBL" id="KAB2676524.1"/>
    </source>
</evidence>
<dbReference type="InterPro" id="IPR043128">
    <property type="entry name" value="Rev_trsase/Diguanyl_cyclase"/>
</dbReference>
<dbReference type="AlphaFoldDB" id="A0A6L3YCC3"/>
<protein>
    <recommendedName>
        <fullName evidence="1">diguanylate cyclase</fullName>
        <ecNumber evidence="1">2.7.7.65</ecNumber>
    </recommendedName>
</protein>
<dbReference type="NCBIfam" id="TIGR00254">
    <property type="entry name" value="GGDEF"/>
    <property type="match status" value="1"/>
</dbReference>
<dbReference type="PANTHER" id="PTHR45138:SF9">
    <property type="entry name" value="DIGUANYLATE CYCLASE DGCM-RELATED"/>
    <property type="match status" value="1"/>
</dbReference>
<name>A0A6L3YCC3_9HYPH</name>
<dbReference type="FunFam" id="3.30.70.270:FF:000001">
    <property type="entry name" value="Diguanylate cyclase domain protein"/>
    <property type="match status" value="1"/>
</dbReference>
<dbReference type="GO" id="GO:0005886">
    <property type="term" value="C:plasma membrane"/>
    <property type="evidence" value="ECO:0007669"/>
    <property type="project" value="TreeGrafter"/>
</dbReference>
<gene>
    <name evidence="4" type="ORF">F9L08_26390</name>
</gene>
<dbReference type="SMART" id="SM00267">
    <property type="entry name" value="GGDEF"/>
    <property type="match status" value="1"/>
</dbReference>
<sequence length="328" mass="36559">MTVQITLEEHKATIRTMPVAACLVDREFQYLSASDRYADLFGTSVDHLIGRSLVGIVPESVLSRFQSDFEAFDNGLETVTDELVIDGQMFLATIHPVRSDSGATIATFVTLTDISPFKRRIADLSGKYEKLQSFNTRLQELAETDPLTGLANRRGMERFICTEMRRCRREESPLSVALIDIDYFKHFNDRFGHLAGDCALHQVGEVIQQSIRRPGDCVARYGGEEFIVILPDTDLAGAQHVCATIQRAISARAITYESRPCENLTVSIGISGTFRIARDLDLTVFREALLRAADLALYDAKGAGRNSIRIWQKQVGAPFIPDAEPLLR</sequence>
<dbReference type="InterPro" id="IPR000014">
    <property type="entry name" value="PAS"/>
</dbReference>
<proteinExistence type="predicted"/>
<dbReference type="PROSITE" id="PS50887">
    <property type="entry name" value="GGDEF"/>
    <property type="match status" value="1"/>
</dbReference>
<dbReference type="GO" id="GO:0052621">
    <property type="term" value="F:diguanylate cyclase activity"/>
    <property type="evidence" value="ECO:0007669"/>
    <property type="project" value="UniProtKB-EC"/>
</dbReference>
<comment type="catalytic activity">
    <reaction evidence="2">
        <text>2 GTP = 3',3'-c-di-GMP + 2 diphosphate</text>
        <dbReference type="Rhea" id="RHEA:24898"/>
        <dbReference type="ChEBI" id="CHEBI:33019"/>
        <dbReference type="ChEBI" id="CHEBI:37565"/>
        <dbReference type="ChEBI" id="CHEBI:58805"/>
        <dbReference type="EC" id="2.7.7.65"/>
    </reaction>
</comment>
<comment type="caution">
    <text evidence="4">The sequence shown here is derived from an EMBL/GenBank/DDBJ whole genome shotgun (WGS) entry which is preliminary data.</text>
</comment>
<dbReference type="RefSeq" id="WP_151653982.1">
    <property type="nucleotide sequence ID" value="NZ_WBVX01000046.1"/>
</dbReference>
<dbReference type="InterPro" id="IPR013656">
    <property type="entry name" value="PAS_4"/>
</dbReference>
<dbReference type="InterPro" id="IPR050469">
    <property type="entry name" value="Diguanylate_Cyclase"/>
</dbReference>
<feature type="domain" description="GGDEF" evidence="3">
    <location>
        <begin position="172"/>
        <end position="313"/>
    </location>
</feature>
<dbReference type="CDD" id="cd01949">
    <property type="entry name" value="GGDEF"/>
    <property type="match status" value="1"/>
</dbReference>
<dbReference type="Gene3D" id="3.30.450.20">
    <property type="entry name" value="PAS domain"/>
    <property type="match status" value="1"/>
</dbReference>
<dbReference type="Pfam" id="PF00990">
    <property type="entry name" value="GGDEF"/>
    <property type="match status" value="1"/>
</dbReference>
<dbReference type="SMART" id="SM00091">
    <property type="entry name" value="PAS"/>
    <property type="match status" value="1"/>
</dbReference>
<dbReference type="EMBL" id="WBVX01000046">
    <property type="protein sequence ID" value="KAB2676524.1"/>
    <property type="molecule type" value="Genomic_DNA"/>
</dbReference>
<dbReference type="EC" id="2.7.7.65" evidence="1"/>
<accession>A0A6L3YCC3</accession>
<evidence type="ECO:0000256" key="2">
    <source>
        <dbReference type="ARBA" id="ARBA00034247"/>
    </source>
</evidence>
<dbReference type="PANTHER" id="PTHR45138">
    <property type="entry name" value="REGULATORY COMPONENTS OF SENSORY TRANSDUCTION SYSTEM"/>
    <property type="match status" value="1"/>
</dbReference>
<dbReference type="GO" id="GO:0043709">
    <property type="term" value="P:cell adhesion involved in single-species biofilm formation"/>
    <property type="evidence" value="ECO:0007669"/>
    <property type="project" value="TreeGrafter"/>
</dbReference>
<dbReference type="InterPro" id="IPR029787">
    <property type="entry name" value="Nucleotide_cyclase"/>
</dbReference>
<dbReference type="SUPFAM" id="SSF55785">
    <property type="entry name" value="PYP-like sensor domain (PAS domain)"/>
    <property type="match status" value="1"/>
</dbReference>
<evidence type="ECO:0000259" key="3">
    <source>
        <dbReference type="PROSITE" id="PS50887"/>
    </source>
</evidence>
<dbReference type="Proteomes" id="UP000481643">
    <property type="component" value="Unassembled WGS sequence"/>
</dbReference>
<dbReference type="GO" id="GO:1902201">
    <property type="term" value="P:negative regulation of bacterial-type flagellum-dependent cell motility"/>
    <property type="evidence" value="ECO:0007669"/>
    <property type="project" value="TreeGrafter"/>
</dbReference>
<dbReference type="Pfam" id="PF08448">
    <property type="entry name" value="PAS_4"/>
    <property type="match status" value="1"/>
</dbReference>
<dbReference type="NCBIfam" id="TIGR00229">
    <property type="entry name" value="sensory_box"/>
    <property type="match status" value="1"/>
</dbReference>